<sequence>RTISMALNLV</sequence>
<protein>
    <submittedName>
        <fullName evidence="1">Uncharacterized protein</fullName>
    </submittedName>
</protein>
<dbReference type="InParanoid" id="A0A1X7V5Q7"/>
<dbReference type="EnsemblMetazoa" id="Aqu2.1.35311_001">
    <property type="protein sequence ID" value="Aqu2.1.35311_001"/>
    <property type="gene ID" value="Aqu2.1.35311"/>
</dbReference>
<name>A0A1X7V5Q7_AMPQE</name>
<reference evidence="1" key="1">
    <citation type="submission" date="2017-05" db="UniProtKB">
        <authorList>
            <consortium name="EnsemblMetazoa"/>
        </authorList>
    </citation>
    <scope>IDENTIFICATION</scope>
</reference>
<organism evidence="1">
    <name type="scientific">Amphimedon queenslandica</name>
    <name type="common">Sponge</name>
    <dbReference type="NCBI Taxonomy" id="400682"/>
    <lineage>
        <taxon>Eukaryota</taxon>
        <taxon>Metazoa</taxon>
        <taxon>Porifera</taxon>
        <taxon>Demospongiae</taxon>
        <taxon>Heteroscleromorpha</taxon>
        <taxon>Haplosclerida</taxon>
        <taxon>Niphatidae</taxon>
        <taxon>Amphimedon</taxon>
    </lineage>
</organism>
<evidence type="ECO:0000313" key="1">
    <source>
        <dbReference type="EnsemblMetazoa" id="Aqu2.1.35311_001"/>
    </source>
</evidence>
<accession>A0A1X7V5Q7</accession>
<proteinExistence type="predicted"/>